<dbReference type="AlphaFoldDB" id="A0A6B8VPZ4"/>
<dbReference type="Proteomes" id="UP000424462">
    <property type="component" value="Chromosome"/>
</dbReference>
<keyword evidence="2" id="KW-1185">Reference proteome</keyword>
<gene>
    <name evidence="1" type="ORF">COCCU_08640</name>
</gene>
<protein>
    <recommendedName>
        <fullName evidence="3">YdhG-like domain-containing protein</fullName>
    </recommendedName>
</protein>
<dbReference type="RefSeq" id="WP_156231119.1">
    <property type="nucleotide sequence ID" value="NZ_CP046455.1"/>
</dbReference>
<dbReference type="KEGG" id="cok:COCCU_08640"/>
<reference evidence="1 2" key="1">
    <citation type="submission" date="2019-11" db="EMBL/GenBank/DDBJ databases">
        <title>Complete genome sequence of Corynebacterium kalinowskii 1959, a novel Corynebacterium species isolated from soil of a small paddock in Vilsendorf, Germany.</title>
        <authorList>
            <person name="Schaffert L."/>
            <person name="Ruwe M."/>
            <person name="Milse J."/>
            <person name="Hanuschka K."/>
            <person name="Ortseifen V."/>
            <person name="Droste J."/>
            <person name="Brandt D."/>
            <person name="Schlueter L."/>
            <person name="Kutter Y."/>
            <person name="Vinke S."/>
            <person name="Viehoefer P."/>
            <person name="Jacob L."/>
            <person name="Luebke N.-C."/>
            <person name="Schulte-Berndt E."/>
            <person name="Hain C."/>
            <person name="Linder M."/>
            <person name="Schmidt P."/>
            <person name="Wollenschlaeger L."/>
            <person name="Luttermann T."/>
            <person name="Thieme E."/>
            <person name="Hassa J."/>
            <person name="Haak M."/>
            <person name="Wittchen M."/>
            <person name="Mentz A."/>
            <person name="Persicke M."/>
            <person name="Busche T."/>
            <person name="Ruckert C."/>
        </authorList>
    </citation>
    <scope>NUCLEOTIDE SEQUENCE [LARGE SCALE GENOMIC DNA]</scope>
    <source>
        <strain evidence="1 2">2039</strain>
    </source>
</reference>
<organism evidence="1 2">
    <name type="scientific">Corynebacterium occultum</name>
    <dbReference type="NCBI Taxonomy" id="2675219"/>
    <lineage>
        <taxon>Bacteria</taxon>
        <taxon>Bacillati</taxon>
        <taxon>Actinomycetota</taxon>
        <taxon>Actinomycetes</taxon>
        <taxon>Mycobacteriales</taxon>
        <taxon>Corynebacteriaceae</taxon>
        <taxon>Corynebacterium</taxon>
    </lineage>
</organism>
<evidence type="ECO:0000313" key="2">
    <source>
        <dbReference type="Proteomes" id="UP000424462"/>
    </source>
</evidence>
<evidence type="ECO:0008006" key="3">
    <source>
        <dbReference type="Google" id="ProtNLM"/>
    </source>
</evidence>
<accession>A0A6B8VPZ4</accession>
<dbReference type="EMBL" id="CP046455">
    <property type="protein sequence ID" value="QGU07652.1"/>
    <property type="molecule type" value="Genomic_DNA"/>
</dbReference>
<sequence length="126" mass="13983">MAVRKTPAEKAAEALVEVEAKIQGFPAPFAELGTRMHELIMHANPQLKPRIWYGMPGYALAASKPVLVFFRCDEGVFSMGISEKANISLPPGASDRLISSSWFLHSLDETTEQRIISIVQRATWVQ</sequence>
<evidence type="ECO:0000313" key="1">
    <source>
        <dbReference type="EMBL" id="QGU07652.1"/>
    </source>
</evidence>
<dbReference type="SUPFAM" id="SSF159888">
    <property type="entry name" value="YdhG-like"/>
    <property type="match status" value="1"/>
</dbReference>
<name>A0A6B8VPZ4_9CORY</name>
<proteinExistence type="predicted"/>